<evidence type="ECO:0000256" key="1">
    <source>
        <dbReference type="ARBA" id="ARBA00005417"/>
    </source>
</evidence>
<proteinExistence type="inferred from homology"/>
<evidence type="ECO:0000313" key="6">
    <source>
        <dbReference type="EMBL" id="ROT87673.1"/>
    </source>
</evidence>
<dbReference type="EMBL" id="QRAJ01000001">
    <property type="protein sequence ID" value="ROT87673.1"/>
    <property type="molecule type" value="Genomic_DNA"/>
</dbReference>
<sequence>MTTTVECDNVAFRYGRRTCITDISFTLRTGVTGLLGVNGAGKTTLMGILSTLRSPSSGRVFILGNDLSTSAGRSAAKRSLGYLPQSFEMMGFSSVLSNVEYSAWAHGVPGTDVHDAGIAALRAVDLLNLSTRRARTLSGGQRQRLGIACATVHRPDLLLLDEPTVGVDPLQRTTLRDMIAALGRRSTVLLSTHLVEDVARLADHVMIMHGGRLAYSGDTDDLVRTVPEAEDRAEAIETAFKAMAA</sequence>
<name>A0A423UG73_9BIFI</name>
<dbReference type="Proteomes" id="UP000285266">
    <property type="component" value="Unassembled WGS sequence"/>
</dbReference>
<dbReference type="InterPro" id="IPR003439">
    <property type="entry name" value="ABC_transporter-like_ATP-bd"/>
</dbReference>
<organism evidence="6 7">
    <name type="scientific">Bifidobacterium mongoliense</name>
    <dbReference type="NCBI Taxonomy" id="518643"/>
    <lineage>
        <taxon>Bacteria</taxon>
        <taxon>Bacillati</taxon>
        <taxon>Actinomycetota</taxon>
        <taxon>Actinomycetes</taxon>
        <taxon>Bifidobacteriales</taxon>
        <taxon>Bifidobacteriaceae</taxon>
        <taxon>Bifidobacterium</taxon>
    </lineage>
</organism>
<keyword evidence="4 6" id="KW-0067">ATP-binding</keyword>
<dbReference type="Pfam" id="PF00005">
    <property type="entry name" value="ABC_tran"/>
    <property type="match status" value="1"/>
</dbReference>
<protein>
    <submittedName>
        <fullName evidence="6">ABC transporter ATP-binding protein</fullName>
    </submittedName>
</protein>
<comment type="similarity">
    <text evidence="1">Belongs to the ABC transporter superfamily.</text>
</comment>
<evidence type="ECO:0000313" key="7">
    <source>
        <dbReference type="Proteomes" id="UP000285266"/>
    </source>
</evidence>
<evidence type="ECO:0000256" key="3">
    <source>
        <dbReference type="ARBA" id="ARBA00022741"/>
    </source>
</evidence>
<dbReference type="SMART" id="SM00382">
    <property type="entry name" value="AAA"/>
    <property type="match status" value="1"/>
</dbReference>
<reference evidence="6 7" key="1">
    <citation type="submission" date="2018-07" db="EMBL/GenBank/DDBJ databases">
        <title>The role of parmesan cheese in vectoring bovine microbiota.</title>
        <authorList>
            <person name="Lugli G.A."/>
            <person name="Milani C."/>
        </authorList>
    </citation>
    <scope>NUCLEOTIDE SEQUENCE [LARGE SCALE GENOMIC DNA]</scope>
    <source>
        <strain evidence="6 7">BMONG18</strain>
    </source>
</reference>
<dbReference type="Gene3D" id="3.40.50.300">
    <property type="entry name" value="P-loop containing nucleotide triphosphate hydrolases"/>
    <property type="match status" value="1"/>
</dbReference>
<dbReference type="AlphaFoldDB" id="A0A423UG73"/>
<dbReference type="PROSITE" id="PS50893">
    <property type="entry name" value="ABC_TRANSPORTER_2"/>
    <property type="match status" value="1"/>
</dbReference>
<comment type="caution">
    <text evidence="6">The sequence shown here is derived from an EMBL/GenBank/DDBJ whole genome shotgun (WGS) entry which is preliminary data.</text>
</comment>
<dbReference type="GO" id="GO:0005524">
    <property type="term" value="F:ATP binding"/>
    <property type="evidence" value="ECO:0007669"/>
    <property type="project" value="UniProtKB-KW"/>
</dbReference>
<dbReference type="PROSITE" id="PS00211">
    <property type="entry name" value="ABC_TRANSPORTER_1"/>
    <property type="match status" value="1"/>
</dbReference>
<keyword evidence="2" id="KW-0813">Transport</keyword>
<keyword evidence="3" id="KW-0547">Nucleotide-binding</keyword>
<dbReference type="InterPro" id="IPR003593">
    <property type="entry name" value="AAA+_ATPase"/>
</dbReference>
<evidence type="ECO:0000256" key="2">
    <source>
        <dbReference type="ARBA" id="ARBA00022448"/>
    </source>
</evidence>
<evidence type="ECO:0000256" key="4">
    <source>
        <dbReference type="ARBA" id="ARBA00022840"/>
    </source>
</evidence>
<evidence type="ECO:0000259" key="5">
    <source>
        <dbReference type="PROSITE" id="PS50893"/>
    </source>
</evidence>
<dbReference type="InterPro" id="IPR017871">
    <property type="entry name" value="ABC_transporter-like_CS"/>
</dbReference>
<dbReference type="PANTHER" id="PTHR43335">
    <property type="entry name" value="ABC TRANSPORTER, ATP-BINDING PROTEIN"/>
    <property type="match status" value="1"/>
</dbReference>
<gene>
    <name evidence="6" type="ORF">BMONG18_0213</name>
</gene>
<feature type="domain" description="ABC transporter" evidence="5">
    <location>
        <begin position="5"/>
        <end position="235"/>
    </location>
</feature>
<dbReference type="SUPFAM" id="SSF52540">
    <property type="entry name" value="P-loop containing nucleoside triphosphate hydrolases"/>
    <property type="match status" value="1"/>
</dbReference>
<dbReference type="RefSeq" id="WP_123644347.1">
    <property type="nucleotide sequence ID" value="NZ_JBBMLH010000002.1"/>
</dbReference>
<dbReference type="InterPro" id="IPR027417">
    <property type="entry name" value="P-loop_NTPase"/>
</dbReference>
<dbReference type="GO" id="GO:0016887">
    <property type="term" value="F:ATP hydrolysis activity"/>
    <property type="evidence" value="ECO:0007669"/>
    <property type="project" value="InterPro"/>
</dbReference>
<accession>A0A423UG73</accession>
<dbReference type="PANTHER" id="PTHR43335:SF2">
    <property type="entry name" value="ABC TRANSPORTER, ATP-BINDING PROTEIN"/>
    <property type="match status" value="1"/>
</dbReference>